<evidence type="ECO:0000313" key="1">
    <source>
        <dbReference type="EMBL" id="KAJ7693193.1"/>
    </source>
</evidence>
<dbReference type="EMBL" id="JARKIE010000047">
    <property type="protein sequence ID" value="KAJ7693193.1"/>
    <property type="molecule type" value="Genomic_DNA"/>
</dbReference>
<keyword evidence="2" id="KW-1185">Reference proteome</keyword>
<dbReference type="Proteomes" id="UP001221757">
    <property type="component" value="Unassembled WGS sequence"/>
</dbReference>
<sequence>MAWTQLCIQLTSALNPLLSTLRDCLPSLRRSLIHWDNADSQAGVASIDCLQNAPSLVGAAIRNQYCSVPVLLPVQQLTRYHLDGPWKMHRDILKLAHNLVDAHISLALDDGPWLEQADSIGLEQLRRLFVSHSEILTYLKAPALKELSQSSSAQTSIPCIS</sequence>
<comment type="caution">
    <text evidence="1">The sequence shown here is derived from an EMBL/GenBank/DDBJ whole genome shotgun (WGS) entry which is preliminary data.</text>
</comment>
<name>A0AAD7DJH4_MYCRO</name>
<evidence type="ECO:0000313" key="2">
    <source>
        <dbReference type="Proteomes" id="UP001221757"/>
    </source>
</evidence>
<dbReference type="AlphaFoldDB" id="A0AAD7DJH4"/>
<proteinExistence type="predicted"/>
<protein>
    <submittedName>
        <fullName evidence="1">Uncharacterized protein</fullName>
    </submittedName>
</protein>
<reference evidence="1" key="1">
    <citation type="submission" date="2023-03" db="EMBL/GenBank/DDBJ databases">
        <title>Massive genome expansion in bonnet fungi (Mycena s.s.) driven by repeated elements and novel gene families across ecological guilds.</title>
        <authorList>
            <consortium name="Lawrence Berkeley National Laboratory"/>
            <person name="Harder C.B."/>
            <person name="Miyauchi S."/>
            <person name="Viragh M."/>
            <person name="Kuo A."/>
            <person name="Thoen E."/>
            <person name="Andreopoulos B."/>
            <person name="Lu D."/>
            <person name="Skrede I."/>
            <person name="Drula E."/>
            <person name="Henrissat B."/>
            <person name="Morin E."/>
            <person name="Kohler A."/>
            <person name="Barry K."/>
            <person name="LaButti K."/>
            <person name="Morin E."/>
            <person name="Salamov A."/>
            <person name="Lipzen A."/>
            <person name="Mereny Z."/>
            <person name="Hegedus B."/>
            <person name="Baldrian P."/>
            <person name="Stursova M."/>
            <person name="Weitz H."/>
            <person name="Taylor A."/>
            <person name="Grigoriev I.V."/>
            <person name="Nagy L.G."/>
            <person name="Martin F."/>
            <person name="Kauserud H."/>
        </authorList>
    </citation>
    <scope>NUCLEOTIDE SEQUENCE</scope>
    <source>
        <strain evidence="1">CBHHK067</strain>
    </source>
</reference>
<gene>
    <name evidence="1" type="ORF">B0H17DRAFT_1200014</name>
</gene>
<organism evidence="1 2">
    <name type="scientific">Mycena rosella</name>
    <name type="common">Pink bonnet</name>
    <name type="synonym">Agaricus rosellus</name>
    <dbReference type="NCBI Taxonomy" id="1033263"/>
    <lineage>
        <taxon>Eukaryota</taxon>
        <taxon>Fungi</taxon>
        <taxon>Dikarya</taxon>
        <taxon>Basidiomycota</taxon>
        <taxon>Agaricomycotina</taxon>
        <taxon>Agaricomycetes</taxon>
        <taxon>Agaricomycetidae</taxon>
        <taxon>Agaricales</taxon>
        <taxon>Marasmiineae</taxon>
        <taxon>Mycenaceae</taxon>
        <taxon>Mycena</taxon>
    </lineage>
</organism>
<accession>A0AAD7DJH4</accession>